<comment type="subcellular location">
    <subcellularLocation>
        <location evidence="2">Cytoplasm</location>
    </subcellularLocation>
    <subcellularLocation>
        <location evidence="1">Nucleus</location>
    </subcellularLocation>
</comment>
<dbReference type="InterPro" id="IPR011989">
    <property type="entry name" value="ARM-like"/>
</dbReference>
<dbReference type="InterPro" id="IPR000225">
    <property type="entry name" value="Armadillo"/>
</dbReference>
<dbReference type="AlphaFoldDB" id="A0A0L6UC28"/>
<keyword evidence="5" id="KW-0539">Nucleus</keyword>
<organism evidence="6 7">
    <name type="scientific">Puccinia sorghi</name>
    <dbReference type="NCBI Taxonomy" id="27349"/>
    <lineage>
        <taxon>Eukaryota</taxon>
        <taxon>Fungi</taxon>
        <taxon>Dikarya</taxon>
        <taxon>Basidiomycota</taxon>
        <taxon>Pucciniomycotina</taxon>
        <taxon>Pucciniomycetes</taxon>
        <taxon>Pucciniales</taxon>
        <taxon>Pucciniaceae</taxon>
        <taxon>Puccinia</taxon>
    </lineage>
</organism>
<evidence type="ECO:0000256" key="3">
    <source>
        <dbReference type="ARBA" id="ARBA00022490"/>
    </source>
</evidence>
<dbReference type="GO" id="GO:0034657">
    <property type="term" value="C:GID complex"/>
    <property type="evidence" value="ECO:0007669"/>
    <property type="project" value="TreeGrafter"/>
</dbReference>
<keyword evidence="7" id="KW-1185">Reference proteome</keyword>
<evidence type="ECO:0000256" key="1">
    <source>
        <dbReference type="ARBA" id="ARBA00004123"/>
    </source>
</evidence>
<dbReference type="GO" id="GO:0005737">
    <property type="term" value="C:cytoplasm"/>
    <property type="evidence" value="ECO:0007669"/>
    <property type="project" value="UniProtKB-SubCell"/>
</dbReference>
<dbReference type="SUPFAM" id="SSF48371">
    <property type="entry name" value="ARM repeat"/>
    <property type="match status" value="1"/>
</dbReference>
<dbReference type="STRING" id="27349.A0A0L6UC28"/>
<name>A0A0L6UC28_9BASI</name>
<comment type="caution">
    <text evidence="6">The sequence shown here is derived from an EMBL/GenBank/DDBJ whole genome shotgun (WGS) entry which is preliminary data.</text>
</comment>
<dbReference type="Gene3D" id="1.25.10.10">
    <property type="entry name" value="Leucine-rich Repeat Variant"/>
    <property type="match status" value="2"/>
</dbReference>
<keyword evidence="4" id="KW-0677">Repeat</keyword>
<dbReference type="SMART" id="SM00185">
    <property type="entry name" value="ARM"/>
    <property type="match status" value="2"/>
</dbReference>
<dbReference type="InterPro" id="IPR000357">
    <property type="entry name" value="HEAT"/>
</dbReference>
<dbReference type="Proteomes" id="UP000037035">
    <property type="component" value="Unassembled WGS sequence"/>
</dbReference>
<dbReference type="Pfam" id="PF02985">
    <property type="entry name" value="HEAT"/>
    <property type="match status" value="1"/>
</dbReference>
<dbReference type="GO" id="GO:0043161">
    <property type="term" value="P:proteasome-mediated ubiquitin-dependent protein catabolic process"/>
    <property type="evidence" value="ECO:0007669"/>
    <property type="project" value="TreeGrafter"/>
</dbReference>
<evidence type="ECO:0000256" key="4">
    <source>
        <dbReference type="ARBA" id="ARBA00022737"/>
    </source>
</evidence>
<dbReference type="InterPro" id="IPR016024">
    <property type="entry name" value="ARM-type_fold"/>
</dbReference>
<dbReference type="OrthoDB" id="5559898at2759"/>
<evidence type="ECO:0008006" key="8">
    <source>
        <dbReference type="Google" id="ProtNLM"/>
    </source>
</evidence>
<gene>
    <name evidence="6" type="ORF">VP01_755g5</name>
</gene>
<sequence>MTFSLSEQLQDSYALLWASLNQEYHKVKQASTIHENDTRVLLDRLRSIKNYLVGSKARKSFTTSDPSISKDLSFLCVLDWRSSWIGTVWVHASSNSKLKLLQSWVFYPFVSEDHAVDVLLQARLPAVILDSITRLLTEVPIQSLLSSQSPQRNGQHHLLQTLLRTLSSLYSIIQDVSSPRKWGFMTKSPERVHLPQPQRSTPRNSHPSSIEFHLQETKLDPKGKAKAPVDLGQKTHANLSSKIQVDEPAHTFDYWPTSKPSKLKEDCEEAKTLLAEYIVHRKTLVPFILTISKRSLPDGSRINLSSVSIADLVVPCFQLIWLLCKDPKRQVWLVRELIEAEDPHGHEESCLKALTNCLGAWLHSHHDLATEYAIRTVGALLSIDEPPHDSQDYEPLEYLDQLVWTQPADPAPSSYYSNPNNPTDSPLEAVGIGWVLTRRSRRGSPILRAALATSINSLVEHFPDIRLRILLSQINHTIELIDNTSYPIVVRCEAAYALAHSLTISENLHYPAYEANAIPILKKLVDQASVDPIPYPTPAFVTQSAMLRESAYLALASLMSTLDAPRKQVIALDLLPGFVKSLTDSSILVRAASCQCCRALSRAISIVRTKLADEGAGSRLFDLAFGLDHDPVDSLVQSYHQDNLEDDLDEDAVEIQLRIIAMGALCNLVLEFSPMKSEVLSRNGVEKFIKLLQFSKYQSLRESALWGLKNIIFSSSFQLKSRVMMCLGWDEVFKCLNDKNLSIQENMISFLRNLACGEISDIDIVFKQLTNSNADSTHFQLIDLLEDKLSMSCSTCTAAMETYPTSNADATEMSSRQTSSENVITDASKEQILIQTIYTFSNIATGNLVHKAFVLERPRVMKAVVESLSHFNPEVQCAAIWCIINLTHFDEDTKSRSMIQTIERMESLGIPAKLRGVLREFKRLKEGPIVEGGISLIEVDDNMEDEKRRLGFFAQTPAQLDALARRWQVKDRAQCALSQILRKKDILLLS</sequence>
<evidence type="ECO:0000256" key="2">
    <source>
        <dbReference type="ARBA" id="ARBA00004496"/>
    </source>
</evidence>
<dbReference type="PANTHER" id="PTHR15651">
    <property type="entry name" value="ARMADILLO REPEAT-CONTAINING PROTEIN 8"/>
    <property type="match status" value="1"/>
</dbReference>
<dbReference type="GO" id="GO:0005634">
    <property type="term" value="C:nucleus"/>
    <property type="evidence" value="ECO:0007669"/>
    <property type="project" value="UniProtKB-SubCell"/>
</dbReference>
<protein>
    <recommendedName>
        <fullName evidence="8">Armadillo repeat-containing protein 8</fullName>
    </recommendedName>
</protein>
<dbReference type="PANTHER" id="PTHR15651:SF7">
    <property type="entry name" value="ARMADILLO REPEAT-CONTAINING PROTEIN 8"/>
    <property type="match status" value="1"/>
</dbReference>
<proteinExistence type="predicted"/>
<dbReference type="EMBL" id="LAVV01013005">
    <property type="protein sequence ID" value="KNZ46098.1"/>
    <property type="molecule type" value="Genomic_DNA"/>
</dbReference>
<keyword evidence="3" id="KW-0963">Cytoplasm</keyword>
<dbReference type="VEuPathDB" id="FungiDB:VP01_755g5"/>
<evidence type="ECO:0000313" key="6">
    <source>
        <dbReference type="EMBL" id="KNZ46098.1"/>
    </source>
</evidence>
<dbReference type="InterPro" id="IPR038739">
    <property type="entry name" value="ARMC8/Vid28"/>
</dbReference>
<reference evidence="6 7" key="1">
    <citation type="submission" date="2015-08" db="EMBL/GenBank/DDBJ databases">
        <title>Next Generation Sequencing and Analysis of the Genome of Puccinia sorghi L Schw, the Causal Agent of Maize Common Rust.</title>
        <authorList>
            <person name="Rochi L."/>
            <person name="Burguener G."/>
            <person name="Darino M."/>
            <person name="Turjanski A."/>
            <person name="Kreff E."/>
            <person name="Dieguez M.J."/>
            <person name="Sacco F."/>
        </authorList>
    </citation>
    <scope>NUCLEOTIDE SEQUENCE [LARGE SCALE GENOMIC DNA]</scope>
    <source>
        <strain evidence="6 7">RO10H11247</strain>
    </source>
</reference>
<accession>A0A0L6UC28</accession>
<evidence type="ECO:0000256" key="5">
    <source>
        <dbReference type="ARBA" id="ARBA00023242"/>
    </source>
</evidence>
<evidence type="ECO:0000313" key="7">
    <source>
        <dbReference type="Proteomes" id="UP000037035"/>
    </source>
</evidence>